<dbReference type="AlphaFoldDB" id="A0A2V3ZXW7"/>
<proteinExistence type="predicted"/>
<reference evidence="1 2" key="1">
    <citation type="submission" date="2018-05" db="EMBL/GenBank/DDBJ databases">
        <title>Marinifilum breve JC075T sp. nov., a marine bacterium isolated from Yongle Blue Hole in the South China Sea.</title>
        <authorList>
            <person name="Fu T."/>
        </authorList>
    </citation>
    <scope>NUCLEOTIDE SEQUENCE [LARGE SCALE GENOMIC DNA]</scope>
    <source>
        <strain evidence="1 2">JC075</strain>
    </source>
</reference>
<gene>
    <name evidence="1" type="ORF">DF185_11700</name>
</gene>
<accession>A0A2V3ZXW7</accession>
<evidence type="ECO:0000313" key="2">
    <source>
        <dbReference type="Proteomes" id="UP000248079"/>
    </source>
</evidence>
<name>A0A2V3ZXW7_9BACT</name>
<dbReference type="EMBL" id="QFLI01000004">
    <property type="protein sequence ID" value="PXY01299.1"/>
    <property type="molecule type" value="Genomic_DNA"/>
</dbReference>
<comment type="caution">
    <text evidence="1">The sequence shown here is derived from an EMBL/GenBank/DDBJ whole genome shotgun (WGS) entry which is preliminary data.</text>
</comment>
<evidence type="ECO:0000313" key="1">
    <source>
        <dbReference type="EMBL" id="PXY01299.1"/>
    </source>
</evidence>
<organism evidence="1 2">
    <name type="scientific">Marinifilum breve</name>
    <dbReference type="NCBI Taxonomy" id="2184082"/>
    <lineage>
        <taxon>Bacteria</taxon>
        <taxon>Pseudomonadati</taxon>
        <taxon>Bacteroidota</taxon>
        <taxon>Bacteroidia</taxon>
        <taxon>Marinilabiliales</taxon>
        <taxon>Marinifilaceae</taxon>
    </lineage>
</organism>
<protein>
    <submittedName>
        <fullName evidence="1">Uncharacterized protein</fullName>
    </submittedName>
</protein>
<dbReference type="Proteomes" id="UP000248079">
    <property type="component" value="Unassembled WGS sequence"/>
</dbReference>
<sequence>MKAFMSVFKIDEVRKYVEIKEEATQLKVDNLLKNDERVKEALEKAVQNHLEAGKQLYMETKGKEHLELFHFVVTFLNQQTKEKRKIFLEQWFEQNREHIEPHLNND</sequence>
<keyword evidence="2" id="KW-1185">Reference proteome</keyword>